<evidence type="ECO:0008006" key="11">
    <source>
        <dbReference type="Google" id="ProtNLM"/>
    </source>
</evidence>
<feature type="domain" description="RPW8" evidence="8">
    <location>
        <begin position="1"/>
        <end position="74"/>
    </location>
</feature>
<evidence type="ECO:0000313" key="10">
    <source>
        <dbReference type="Proteomes" id="UP000029121"/>
    </source>
</evidence>
<accession>R0H3W1</accession>
<dbReference type="GO" id="GO:1902065">
    <property type="term" value="P:response to L-glutamate"/>
    <property type="evidence" value="ECO:0007669"/>
    <property type="project" value="UniProtKB-ARBA"/>
</dbReference>
<dbReference type="PANTHER" id="PTHR48016">
    <property type="entry name" value="MAP KINASE KINASE KINASE SSK2-RELATED-RELATED"/>
    <property type="match status" value="1"/>
</dbReference>
<dbReference type="Proteomes" id="UP000029121">
    <property type="component" value="Unassembled WGS sequence"/>
</dbReference>
<dbReference type="PROSITE" id="PS50011">
    <property type="entry name" value="PROTEIN_KINASE_DOM"/>
    <property type="match status" value="1"/>
</dbReference>
<comment type="similarity">
    <text evidence="1">Belongs to the protein kinase superfamily. STE Ser/Thr protein kinase family. MAP kinase kinase kinase subfamily.</text>
</comment>
<feature type="domain" description="Protein kinase" evidence="7">
    <location>
        <begin position="273"/>
        <end position="527"/>
    </location>
</feature>
<dbReference type="Pfam" id="PF00069">
    <property type="entry name" value="Pkinase"/>
    <property type="match status" value="1"/>
</dbReference>
<dbReference type="GO" id="GO:0005737">
    <property type="term" value="C:cytoplasm"/>
    <property type="evidence" value="ECO:0007669"/>
    <property type="project" value="TreeGrafter"/>
</dbReference>
<organism evidence="9 10">
    <name type="scientific">Capsella rubella</name>
    <dbReference type="NCBI Taxonomy" id="81985"/>
    <lineage>
        <taxon>Eukaryota</taxon>
        <taxon>Viridiplantae</taxon>
        <taxon>Streptophyta</taxon>
        <taxon>Embryophyta</taxon>
        <taxon>Tracheophyta</taxon>
        <taxon>Spermatophyta</taxon>
        <taxon>Magnoliopsida</taxon>
        <taxon>eudicotyledons</taxon>
        <taxon>Gunneridae</taxon>
        <taxon>Pentapetalae</taxon>
        <taxon>rosids</taxon>
        <taxon>malvids</taxon>
        <taxon>Brassicales</taxon>
        <taxon>Brassicaceae</taxon>
        <taxon>Camelineae</taxon>
        <taxon>Capsella</taxon>
    </lineage>
</organism>
<dbReference type="InterPro" id="IPR011009">
    <property type="entry name" value="Kinase-like_dom_sf"/>
</dbReference>
<dbReference type="EMBL" id="KB870810">
    <property type="protein sequence ID" value="EOA19375.1"/>
    <property type="molecule type" value="Genomic_DNA"/>
</dbReference>
<dbReference type="PANTHER" id="PTHR48016:SF29">
    <property type="entry name" value="MITOGEN-ACTIVATED PROTEIN KINASE KINASE KINASE 1-RELATED"/>
    <property type="match status" value="1"/>
</dbReference>
<gene>
    <name evidence="9" type="ORF">CARUB_v10000510mg</name>
</gene>
<dbReference type="InterPro" id="IPR008808">
    <property type="entry name" value="Powdery_mildew-R_dom"/>
</dbReference>
<dbReference type="SMART" id="SM00220">
    <property type="entry name" value="S_TKc"/>
    <property type="match status" value="1"/>
</dbReference>
<dbReference type="GO" id="GO:0004709">
    <property type="term" value="F:MAP kinase kinase kinase activity"/>
    <property type="evidence" value="ECO:0007669"/>
    <property type="project" value="TreeGrafter"/>
</dbReference>
<evidence type="ECO:0000256" key="1">
    <source>
        <dbReference type="ARBA" id="ARBA00006529"/>
    </source>
</evidence>
<name>R0H3W1_9BRAS</name>
<dbReference type="GO" id="GO:0005524">
    <property type="term" value="F:ATP binding"/>
    <property type="evidence" value="ECO:0007669"/>
    <property type="project" value="UniProtKB-KW"/>
</dbReference>
<evidence type="ECO:0000256" key="6">
    <source>
        <dbReference type="ARBA" id="ARBA00022840"/>
    </source>
</evidence>
<reference evidence="10" key="1">
    <citation type="journal article" date="2013" name="Nat. Genet.">
        <title>The Capsella rubella genome and the genomic consequences of rapid mating system evolution.</title>
        <authorList>
            <person name="Slotte T."/>
            <person name="Hazzouri K.M."/>
            <person name="Agren J.A."/>
            <person name="Koenig D."/>
            <person name="Maumus F."/>
            <person name="Guo Y.L."/>
            <person name="Steige K."/>
            <person name="Platts A.E."/>
            <person name="Escobar J.S."/>
            <person name="Newman L.K."/>
            <person name="Wang W."/>
            <person name="Mandakova T."/>
            <person name="Vello E."/>
            <person name="Smith L.M."/>
            <person name="Henz S.R."/>
            <person name="Steffen J."/>
            <person name="Takuno S."/>
            <person name="Brandvain Y."/>
            <person name="Coop G."/>
            <person name="Andolfatto P."/>
            <person name="Hu T.T."/>
            <person name="Blanchette M."/>
            <person name="Clark R.M."/>
            <person name="Quesneville H."/>
            <person name="Nordborg M."/>
            <person name="Gaut B.S."/>
            <person name="Lysak M.A."/>
            <person name="Jenkins J."/>
            <person name="Grimwood J."/>
            <person name="Chapman J."/>
            <person name="Prochnik S."/>
            <person name="Shu S."/>
            <person name="Rokhsar D."/>
            <person name="Schmutz J."/>
            <person name="Weigel D."/>
            <person name="Wright S.I."/>
        </authorList>
    </citation>
    <scope>NUCLEOTIDE SEQUENCE [LARGE SCALE GENOMIC DNA]</scope>
    <source>
        <strain evidence="10">cv. Monte Gargano</strain>
    </source>
</reference>
<evidence type="ECO:0000256" key="4">
    <source>
        <dbReference type="ARBA" id="ARBA00022741"/>
    </source>
</evidence>
<dbReference type="AlphaFoldDB" id="R0H3W1"/>
<dbReference type="InterPro" id="IPR000719">
    <property type="entry name" value="Prot_kinase_dom"/>
</dbReference>
<dbReference type="PROSITE" id="PS00108">
    <property type="entry name" value="PROTEIN_KINASE_ST"/>
    <property type="match status" value="1"/>
</dbReference>
<keyword evidence="3" id="KW-0808">Transferase</keyword>
<dbReference type="Gene3D" id="1.10.510.10">
    <property type="entry name" value="Transferase(Phosphotransferase) domain 1"/>
    <property type="match status" value="1"/>
</dbReference>
<evidence type="ECO:0000256" key="3">
    <source>
        <dbReference type="ARBA" id="ARBA00022679"/>
    </source>
</evidence>
<evidence type="ECO:0000256" key="2">
    <source>
        <dbReference type="ARBA" id="ARBA00022527"/>
    </source>
</evidence>
<dbReference type="eggNOG" id="KOG0198">
    <property type="taxonomic scope" value="Eukaryota"/>
</dbReference>
<evidence type="ECO:0000256" key="5">
    <source>
        <dbReference type="ARBA" id="ARBA00022777"/>
    </source>
</evidence>
<evidence type="ECO:0000313" key="9">
    <source>
        <dbReference type="EMBL" id="EOA19375.1"/>
    </source>
</evidence>
<keyword evidence="10" id="KW-1185">Reference proteome</keyword>
<dbReference type="PROSITE" id="PS51153">
    <property type="entry name" value="RPW8"/>
    <property type="match status" value="1"/>
</dbReference>
<keyword evidence="4" id="KW-0547">Nucleotide-binding</keyword>
<sequence length="603" mass="67716">MKLTGKVLSSRQWNLYRQITLAAKMEKLEKTVYSFLNAGIFTHVLVDLNGLRADYNVRLDRLGRIEAISSTYEAGPSGTVANWEYTESTRSQTIGDFSSNSENMVLVMSWLNSQLQHHNIMSSSGSDSGSTFSLVTPSLEFPDRISFREINLSKRISEDGDFFAITEVSNLAQGSQAQECIQQLEGESALRSPLQQHNIMSSSSSSVNSESTFSLVTPSLEFPDRISFRKMDLSEAGPSRTKRIRENSKSTSSKLIETENFGNQDDMELATPWQKGQLLGRGSYCSVYEAFSEDGDFFAIKEVSLLELGSQGQECIQQLEGEIAQLSQLQHQNIVQYRGITKDASNLYIFLELVSQGSLLKLYQRYQLRDSVVSLYTRQILDGLKFLHDKGFFHRDIKCANILVDTNGSVKLSDFGLTKVSKLNDIKAYKGTPFWMAPEVVNTKGNDEYGSPADIWSLGCTVLEMLTRKIPYSDLEPIQALVRIRKGMLPEIPDTLSQEARHFILNCLKVNPDERPTATKLLNHPFLRQPLLSSGSGDSVSPLIRRCNQKIYEGAEPLETIGGDTRYDSCLHVRFGLLIRATRTTQKRRLVFIQSTLVHIIVT</sequence>
<dbReference type="STRING" id="81985.R0H3W1"/>
<keyword evidence="5" id="KW-0418">Kinase</keyword>
<keyword evidence="6" id="KW-0067">ATP-binding</keyword>
<dbReference type="InterPro" id="IPR008271">
    <property type="entry name" value="Ser/Thr_kinase_AS"/>
</dbReference>
<protein>
    <recommendedName>
        <fullName evidence="11">Protein kinase domain-containing protein</fullName>
    </recommendedName>
</protein>
<dbReference type="SUPFAM" id="SSF56112">
    <property type="entry name" value="Protein kinase-like (PK-like)"/>
    <property type="match status" value="1"/>
</dbReference>
<dbReference type="InterPro" id="IPR050538">
    <property type="entry name" value="MAP_kinase_kinase_kinase"/>
</dbReference>
<proteinExistence type="inferred from homology"/>
<keyword evidence="2" id="KW-0723">Serine/threonine-protein kinase</keyword>
<dbReference type="FunFam" id="1.10.510.10:FF:000359">
    <property type="entry name" value="Mitogen-activated protein kinase 1, putative, expressed"/>
    <property type="match status" value="1"/>
</dbReference>
<evidence type="ECO:0000259" key="8">
    <source>
        <dbReference type="PROSITE" id="PS51153"/>
    </source>
</evidence>
<evidence type="ECO:0000259" key="7">
    <source>
        <dbReference type="PROSITE" id="PS50011"/>
    </source>
</evidence>